<dbReference type="AlphaFoldDB" id="W2SC80"/>
<organism evidence="3 4">
    <name type="scientific">Cyphellophora europaea (strain CBS 101466)</name>
    <name type="common">Phialophora europaea</name>
    <dbReference type="NCBI Taxonomy" id="1220924"/>
    <lineage>
        <taxon>Eukaryota</taxon>
        <taxon>Fungi</taxon>
        <taxon>Dikarya</taxon>
        <taxon>Ascomycota</taxon>
        <taxon>Pezizomycotina</taxon>
        <taxon>Eurotiomycetes</taxon>
        <taxon>Chaetothyriomycetidae</taxon>
        <taxon>Chaetothyriales</taxon>
        <taxon>Cyphellophoraceae</taxon>
        <taxon>Cyphellophora</taxon>
    </lineage>
</organism>
<keyword evidence="2" id="KW-1133">Transmembrane helix</keyword>
<keyword evidence="2" id="KW-0812">Transmembrane</keyword>
<evidence type="ECO:0000256" key="1">
    <source>
        <dbReference type="SAM" id="MobiDB-lite"/>
    </source>
</evidence>
<sequence length="322" mass="35623">MLVFGDQDHRGSSVEDSDIETIARSTSSPEPDTSSAVLDDLSEESSSSSTPQKAIKASRHSTMSVAFRAESASTLCELLYYLVRDPKVKISSSILRVYTHTQCLLGKPEYLPEIFDLYAHKPIPSASGSTITYKAARPWRLAAAIPLDLAAAALAAAIRKRDMGLAIAITDTTVATTAYQTQRFLQHAAPKLGLMTMIPFTAYTASSWVSTYQNTFEPEMAQMMAIAGATAYIGTFGSIAFVAVTTWSDHHDRVHWEVGKSLYKRWLMEDERAFLDKVAQAWGFEEKIRRGEEQGEEWEALRDTVGLRGMVLDKTEFLQGMS</sequence>
<evidence type="ECO:0000313" key="3">
    <source>
        <dbReference type="EMBL" id="ETN46331.1"/>
    </source>
</evidence>
<proteinExistence type="predicted"/>
<reference evidence="3 4" key="1">
    <citation type="submission" date="2013-03" db="EMBL/GenBank/DDBJ databases">
        <title>The Genome Sequence of Phialophora europaea CBS 101466.</title>
        <authorList>
            <consortium name="The Broad Institute Genomics Platform"/>
            <person name="Cuomo C."/>
            <person name="de Hoog S."/>
            <person name="Gorbushina A."/>
            <person name="Walker B."/>
            <person name="Young S.K."/>
            <person name="Zeng Q."/>
            <person name="Gargeya S."/>
            <person name="Fitzgerald M."/>
            <person name="Haas B."/>
            <person name="Abouelleil A."/>
            <person name="Allen A.W."/>
            <person name="Alvarado L."/>
            <person name="Arachchi H.M."/>
            <person name="Berlin A.M."/>
            <person name="Chapman S.B."/>
            <person name="Gainer-Dewar J."/>
            <person name="Goldberg J."/>
            <person name="Griggs A."/>
            <person name="Gujja S."/>
            <person name="Hansen M."/>
            <person name="Howarth C."/>
            <person name="Imamovic A."/>
            <person name="Ireland A."/>
            <person name="Larimer J."/>
            <person name="McCowan C."/>
            <person name="Murphy C."/>
            <person name="Pearson M."/>
            <person name="Poon T.W."/>
            <person name="Priest M."/>
            <person name="Roberts A."/>
            <person name="Saif S."/>
            <person name="Shea T."/>
            <person name="Sisk P."/>
            <person name="Sykes S."/>
            <person name="Wortman J."/>
            <person name="Nusbaum C."/>
            <person name="Birren B."/>
        </authorList>
    </citation>
    <scope>NUCLEOTIDE SEQUENCE [LARGE SCALE GENOMIC DNA]</scope>
    <source>
        <strain evidence="3 4">CBS 101466</strain>
    </source>
</reference>
<dbReference type="HOGENOM" id="CLU_035633_0_0_1"/>
<feature type="region of interest" description="Disordered" evidence="1">
    <location>
        <begin position="1"/>
        <end position="55"/>
    </location>
</feature>
<protein>
    <submittedName>
        <fullName evidence="3">Uncharacterized protein</fullName>
    </submittedName>
</protein>
<gene>
    <name evidence="3" type="ORF">HMPREF1541_00515</name>
</gene>
<dbReference type="Proteomes" id="UP000030752">
    <property type="component" value="Unassembled WGS sequence"/>
</dbReference>
<feature type="compositionally biased region" description="Polar residues" evidence="1">
    <location>
        <begin position="23"/>
        <end position="33"/>
    </location>
</feature>
<dbReference type="GeneID" id="19967854"/>
<keyword evidence="4" id="KW-1185">Reference proteome</keyword>
<dbReference type="InParanoid" id="W2SC80"/>
<evidence type="ECO:0000313" key="4">
    <source>
        <dbReference type="Proteomes" id="UP000030752"/>
    </source>
</evidence>
<feature type="compositionally biased region" description="Basic and acidic residues" evidence="1">
    <location>
        <begin position="1"/>
        <end position="13"/>
    </location>
</feature>
<dbReference type="eggNOG" id="ENOG502RZ72">
    <property type="taxonomic scope" value="Eukaryota"/>
</dbReference>
<dbReference type="OrthoDB" id="5360701at2759"/>
<feature type="transmembrane region" description="Helical" evidence="2">
    <location>
        <begin position="223"/>
        <end position="244"/>
    </location>
</feature>
<dbReference type="VEuPathDB" id="FungiDB:HMPREF1541_00515"/>
<feature type="transmembrane region" description="Helical" evidence="2">
    <location>
        <begin position="192"/>
        <end position="211"/>
    </location>
</feature>
<name>W2SC80_CYPE1</name>
<feature type="compositionally biased region" description="Low complexity" evidence="1">
    <location>
        <begin position="34"/>
        <end position="49"/>
    </location>
</feature>
<keyword evidence="2" id="KW-0472">Membrane</keyword>
<evidence type="ECO:0000256" key="2">
    <source>
        <dbReference type="SAM" id="Phobius"/>
    </source>
</evidence>
<dbReference type="EMBL" id="KB822711">
    <property type="protein sequence ID" value="ETN46331.1"/>
    <property type="molecule type" value="Genomic_DNA"/>
</dbReference>
<dbReference type="STRING" id="1220924.W2SC80"/>
<dbReference type="RefSeq" id="XP_008711043.1">
    <property type="nucleotide sequence ID" value="XM_008712821.1"/>
</dbReference>
<accession>W2SC80</accession>